<dbReference type="GO" id="GO:0015658">
    <property type="term" value="F:branched-chain amino acid transmembrane transporter activity"/>
    <property type="evidence" value="ECO:0007669"/>
    <property type="project" value="TreeGrafter"/>
</dbReference>
<evidence type="ECO:0000256" key="5">
    <source>
        <dbReference type="ARBA" id="ARBA00022970"/>
    </source>
</evidence>
<dbReference type="GO" id="GO:0015807">
    <property type="term" value="P:L-amino acid transport"/>
    <property type="evidence" value="ECO:0007669"/>
    <property type="project" value="TreeGrafter"/>
</dbReference>
<organism evidence="7 8">
    <name type="scientific">Bosea spartocytisi</name>
    <dbReference type="NCBI Taxonomy" id="2773451"/>
    <lineage>
        <taxon>Bacteria</taxon>
        <taxon>Pseudomonadati</taxon>
        <taxon>Pseudomonadota</taxon>
        <taxon>Alphaproteobacteria</taxon>
        <taxon>Hyphomicrobiales</taxon>
        <taxon>Boseaceae</taxon>
        <taxon>Bosea</taxon>
    </lineage>
</organism>
<dbReference type="Proteomes" id="UP000619295">
    <property type="component" value="Unassembled WGS sequence"/>
</dbReference>
<dbReference type="PROSITE" id="PS50893">
    <property type="entry name" value="ABC_TRANSPORTER_2"/>
    <property type="match status" value="1"/>
</dbReference>
<evidence type="ECO:0000313" key="7">
    <source>
        <dbReference type="EMBL" id="MBD3848136.1"/>
    </source>
</evidence>
<dbReference type="InterPro" id="IPR027417">
    <property type="entry name" value="P-loop_NTPase"/>
</dbReference>
<dbReference type="GO" id="GO:0005524">
    <property type="term" value="F:ATP binding"/>
    <property type="evidence" value="ECO:0007669"/>
    <property type="project" value="UniProtKB-KW"/>
</dbReference>
<dbReference type="PROSITE" id="PS00211">
    <property type="entry name" value="ABC_TRANSPORTER_1"/>
    <property type="match status" value="1"/>
</dbReference>
<sequence length="240" mass="25255">MSTEALPLKVSGLSARYGVVPALNEVSITVGSGEIVTLIGANGAGKSTLIKTICGLVRPSAGSVHLFGENVTGMSPDRLVRKGLSVVPEGRRLFGEMTMLENLELGSFARNDTAAVKRDLDRVISLFPELRDRLATQASTFSGGQQQMIAVARALMSAPRILLLDEPTIGLAPAIVDRIAEMIKTVAETGVNILLVEQNAETALAIADRAYILEGGAITAEDSASVLAQSPEVQRAYLGI</sequence>
<keyword evidence="3" id="KW-0547">Nucleotide-binding</keyword>
<keyword evidence="8" id="KW-1185">Reference proteome</keyword>
<dbReference type="AlphaFoldDB" id="A0A927EBA6"/>
<dbReference type="EMBL" id="JACXWY010000015">
    <property type="protein sequence ID" value="MBD3848136.1"/>
    <property type="molecule type" value="Genomic_DNA"/>
</dbReference>
<evidence type="ECO:0000256" key="2">
    <source>
        <dbReference type="ARBA" id="ARBA00022448"/>
    </source>
</evidence>
<name>A0A927EBA6_9HYPH</name>
<dbReference type="PANTHER" id="PTHR43820">
    <property type="entry name" value="HIGH-AFFINITY BRANCHED-CHAIN AMINO ACID TRANSPORT ATP-BINDING PROTEIN LIVF"/>
    <property type="match status" value="1"/>
</dbReference>
<evidence type="ECO:0000256" key="4">
    <source>
        <dbReference type="ARBA" id="ARBA00022840"/>
    </source>
</evidence>
<dbReference type="CDD" id="cd03224">
    <property type="entry name" value="ABC_TM1139_LivF_branched"/>
    <property type="match status" value="1"/>
</dbReference>
<dbReference type="SUPFAM" id="SSF52540">
    <property type="entry name" value="P-loop containing nucleoside triphosphate hydrolases"/>
    <property type="match status" value="1"/>
</dbReference>
<keyword evidence="4 7" id="KW-0067">ATP-binding</keyword>
<gene>
    <name evidence="7" type="ORF">IED13_20755</name>
</gene>
<dbReference type="InterPro" id="IPR003593">
    <property type="entry name" value="AAA+_ATPase"/>
</dbReference>
<proteinExistence type="inferred from homology"/>
<dbReference type="GO" id="GO:0016887">
    <property type="term" value="F:ATP hydrolysis activity"/>
    <property type="evidence" value="ECO:0007669"/>
    <property type="project" value="InterPro"/>
</dbReference>
<dbReference type="InterPro" id="IPR052156">
    <property type="entry name" value="BCAA_Transport_ATP-bd_LivF"/>
</dbReference>
<evidence type="ECO:0000259" key="6">
    <source>
        <dbReference type="PROSITE" id="PS50893"/>
    </source>
</evidence>
<dbReference type="InterPro" id="IPR003439">
    <property type="entry name" value="ABC_transporter-like_ATP-bd"/>
</dbReference>
<dbReference type="SMART" id="SM00382">
    <property type="entry name" value="AAA"/>
    <property type="match status" value="1"/>
</dbReference>
<comment type="similarity">
    <text evidence="1">Belongs to the ABC transporter superfamily.</text>
</comment>
<comment type="caution">
    <text evidence="7">The sequence shown here is derived from an EMBL/GenBank/DDBJ whole genome shotgun (WGS) entry which is preliminary data.</text>
</comment>
<feature type="domain" description="ABC transporter" evidence="6">
    <location>
        <begin position="8"/>
        <end position="240"/>
    </location>
</feature>
<keyword evidence="2" id="KW-0813">Transport</keyword>
<dbReference type="InterPro" id="IPR017871">
    <property type="entry name" value="ABC_transporter-like_CS"/>
</dbReference>
<evidence type="ECO:0000256" key="3">
    <source>
        <dbReference type="ARBA" id="ARBA00022741"/>
    </source>
</evidence>
<dbReference type="PANTHER" id="PTHR43820:SF4">
    <property type="entry name" value="HIGH-AFFINITY BRANCHED-CHAIN AMINO ACID TRANSPORT ATP-BINDING PROTEIN LIVF"/>
    <property type="match status" value="1"/>
</dbReference>
<keyword evidence="5" id="KW-0029">Amino-acid transport</keyword>
<reference evidence="7" key="1">
    <citation type="submission" date="2020-09" db="EMBL/GenBank/DDBJ databases">
        <title>Bosea spartocytisi sp. nov. a root nodule endophyte of Spartocytisus supranubius in the high mountain ecosystem fo the Teide National Park (Canary Islands, Spain).</title>
        <authorList>
            <person name="Pulido-Suarez L."/>
            <person name="Peix A."/>
            <person name="Igual J.M."/>
            <person name="Socas-Perez N."/>
            <person name="Velazquez E."/>
            <person name="Flores-Felix J.D."/>
            <person name="Leon-Barrios M."/>
        </authorList>
    </citation>
    <scope>NUCLEOTIDE SEQUENCE</scope>
    <source>
        <strain evidence="7">SSUT16</strain>
    </source>
</reference>
<dbReference type="Gene3D" id="3.40.50.300">
    <property type="entry name" value="P-loop containing nucleotide triphosphate hydrolases"/>
    <property type="match status" value="1"/>
</dbReference>
<protein>
    <submittedName>
        <fullName evidence="7">ABC transporter ATP-binding protein</fullName>
    </submittedName>
</protein>
<dbReference type="Pfam" id="PF00005">
    <property type="entry name" value="ABC_tran"/>
    <property type="match status" value="1"/>
</dbReference>
<evidence type="ECO:0000256" key="1">
    <source>
        <dbReference type="ARBA" id="ARBA00005417"/>
    </source>
</evidence>
<accession>A0A927EBA6</accession>
<evidence type="ECO:0000313" key="8">
    <source>
        <dbReference type="Proteomes" id="UP000619295"/>
    </source>
</evidence>